<dbReference type="GO" id="GO:0016757">
    <property type="term" value="F:glycosyltransferase activity"/>
    <property type="evidence" value="ECO:0007669"/>
    <property type="project" value="UniProtKB-KW"/>
</dbReference>
<dbReference type="HOGENOM" id="CLU_083583_0_0_11"/>
<gene>
    <name evidence="2" type="ordered locus">BLASA_4454</name>
</gene>
<dbReference type="KEGG" id="bsd:BLASA_4454"/>
<dbReference type="STRING" id="1146883.BLASA_4454"/>
<dbReference type="Pfam" id="PF00156">
    <property type="entry name" value="Pribosyltran"/>
    <property type="match status" value="1"/>
</dbReference>
<accession>H6RPK1</accession>
<dbReference type="AlphaFoldDB" id="H6RPK1"/>
<dbReference type="Gene3D" id="3.40.50.2020">
    <property type="match status" value="1"/>
</dbReference>
<dbReference type="CDD" id="cd06223">
    <property type="entry name" value="PRTases_typeI"/>
    <property type="match status" value="1"/>
</dbReference>
<dbReference type="SUPFAM" id="SSF53271">
    <property type="entry name" value="PRTase-like"/>
    <property type="match status" value="1"/>
</dbReference>
<protein>
    <submittedName>
        <fullName evidence="2">Phosphoribosyltransferase</fullName>
    </submittedName>
</protein>
<keyword evidence="2" id="KW-0328">Glycosyltransferase</keyword>
<evidence type="ECO:0000259" key="1">
    <source>
        <dbReference type="Pfam" id="PF00156"/>
    </source>
</evidence>
<evidence type="ECO:0000313" key="3">
    <source>
        <dbReference type="Proteomes" id="UP000007517"/>
    </source>
</evidence>
<feature type="domain" description="Phosphoribosyltransferase" evidence="1">
    <location>
        <begin position="15"/>
        <end position="156"/>
    </location>
</feature>
<keyword evidence="3" id="KW-1185">Reference proteome</keyword>
<dbReference type="eggNOG" id="COG1926">
    <property type="taxonomic scope" value="Bacteria"/>
</dbReference>
<keyword evidence="2" id="KW-0808">Transferase</keyword>
<reference evidence="2 3" key="1">
    <citation type="journal article" date="2012" name="J. Bacteriol.">
        <title>Genome Sequence of Blastococcus saxobsidens DD2, a Stone-Inhabiting Bacterium.</title>
        <authorList>
            <person name="Chouaia B."/>
            <person name="Crotti E."/>
            <person name="Brusetti L."/>
            <person name="Daffonchio D."/>
            <person name="Essoussi I."/>
            <person name="Nouioui I."/>
            <person name="Sbissi I."/>
            <person name="Ghodhbane-Gtari F."/>
            <person name="Gtari M."/>
            <person name="Vacherie B."/>
            <person name="Barbe V."/>
            <person name="Medigue C."/>
            <person name="Gury J."/>
            <person name="Pujic P."/>
            <person name="Normand P."/>
        </authorList>
    </citation>
    <scope>NUCLEOTIDE SEQUENCE [LARGE SCALE GENOMIC DNA]</scope>
    <source>
        <strain evidence="2 3">DD2</strain>
    </source>
</reference>
<dbReference type="InterPro" id="IPR000836">
    <property type="entry name" value="PRTase_dom"/>
</dbReference>
<dbReference type="OrthoDB" id="9810066at2"/>
<proteinExistence type="predicted"/>
<name>H6RPK1_BLASD</name>
<organism evidence="2 3">
    <name type="scientific">Blastococcus saxobsidens (strain DD2)</name>
    <dbReference type="NCBI Taxonomy" id="1146883"/>
    <lineage>
        <taxon>Bacteria</taxon>
        <taxon>Bacillati</taxon>
        <taxon>Actinomycetota</taxon>
        <taxon>Actinomycetes</taxon>
        <taxon>Geodermatophilales</taxon>
        <taxon>Geodermatophilaceae</taxon>
        <taxon>Blastococcus</taxon>
    </lineage>
</organism>
<dbReference type="Proteomes" id="UP000007517">
    <property type="component" value="Chromosome"/>
</dbReference>
<dbReference type="Gene3D" id="3.30.1310.20">
    <property type="entry name" value="PRTase-like"/>
    <property type="match status" value="1"/>
</dbReference>
<reference evidence="3" key="2">
    <citation type="submission" date="2012-02" db="EMBL/GenBank/DDBJ databases">
        <title>Complete genome sequence of Blastococcus saxobsidens strain DD2.</title>
        <authorList>
            <person name="Genoscope."/>
        </authorList>
    </citation>
    <scope>NUCLEOTIDE SEQUENCE [LARGE SCALE GENOMIC DNA]</scope>
    <source>
        <strain evidence="3">DD2</strain>
    </source>
</reference>
<dbReference type="EMBL" id="FO117623">
    <property type="protein sequence ID" value="CCG05260.1"/>
    <property type="molecule type" value="Genomic_DNA"/>
</dbReference>
<evidence type="ECO:0000313" key="2">
    <source>
        <dbReference type="EMBL" id="CCG05260.1"/>
    </source>
</evidence>
<sequence length="205" mass="20850">MLAAALAGDADAGALVLGLPRGGVVVAAEVAAALGAELDVLVVRKLGAPGHPELAMGAIAAVGDAVETVWVRRVLDRLTPDEADIDAVRHRETAELRRRAAAYRGDRPAPALTGRHVLLVDDGLATGATMRVAVDAVRASRPARLTVAVPVGPPEVVAELAAVVDALVCPVAPAHFRSVGQAYADFAETSDAQVADALVRGGTVS</sequence>
<dbReference type="InterPro" id="IPR029057">
    <property type="entry name" value="PRTase-like"/>
</dbReference>